<proteinExistence type="inferred from homology"/>
<dbReference type="GO" id="GO:0016491">
    <property type="term" value="F:oxidoreductase activity"/>
    <property type="evidence" value="ECO:0007669"/>
    <property type="project" value="UniProtKB-KW"/>
</dbReference>
<keyword evidence="5" id="KW-0560">Oxidoreductase</keyword>
<dbReference type="Gene3D" id="3.30.465.10">
    <property type="match status" value="1"/>
</dbReference>
<comment type="similarity">
    <text evidence="2">Belongs to the oxygen-dependent FAD-linked oxidoreductase family.</text>
</comment>
<evidence type="ECO:0000313" key="9">
    <source>
        <dbReference type="Proteomes" id="UP000629468"/>
    </source>
</evidence>
<evidence type="ECO:0000256" key="5">
    <source>
        <dbReference type="ARBA" id="ARBA00023002"/>
    </source>
</evidence>
<feature type="chain" id="PRO_5034922400" evidence="6">
    <location>
        <begin position="21"/>
        <end position="470"/>
    </location>
</feature>
<dbReference type="InterPro" id="IPR016169">
    <property type="entry name" value="FAD-bd_PCMH_sub2"/>
</dbReference>
<keyword evidence="4" id="KW-0274">FAD</keyword>
<dbReference type="AlphaFoldDB" id="A0A8H7C642"/>
<dbReference type="Gene3D" id="3.40.462.20">
    <property type="match status" value="1"/>
</dbReference>
<feature type="domain" description="FAD-binding PCMH-type" evidence="7">
    <location>
        <begin position="79"/>
        <end position="256"/>
    </location>
</feature>
<dbReference type="Pfam" id="PF08031">
    <property type="entry name" value="BBE"/>
    <property type="match status" value="1"/>
</dbReference>
<dbReference type="InterPro" id="IPR012951">
    <property type="entry name" value="BBE"/>
</dbReference>
<keyword evidence="6" id="KW-0732">Signal</keyword>
<evidence type="ECO:0000256" key="3">
    <source>
        <dbReference type="ARBA" id="ARBA00022630"/>
    </source>
</evidence>
<gene>
    <name evidence="8" type="ORF">Agabi119p4_8478</name>
</gene>
<dbReference type="InterPro" id="IPR050416">
    <property type="entry name" value="FAD-linked_Oxidoreductase"/>
</dbReference>
<evidence type="ECO:0000256" key="1">
    <source>
        <dbReference type="ARBA" id="ARBA00001974"/>
    </source>
</evidence>
<evidence type="ECO:0000259" key="7">
    <source>
        <dbReference type="PROSITE" id="PS51387"/>
    </source>
</evidence>
<protein>
    <submittedName>
        <fullName evidence="8">CAZyme family AA7</fullName>
    </submittedName>
</protein>
<comment type="caution">
    <text evidence="8">The sequence shown here is derived from an EMBL/GenBank/DDBJ whole genome shotgun (WGS) entry which is preliminary data.</text>
</comment>
<keyword evidence="3" id="KW-0285">Flavoprotein</keyword>
<evidence type="ECO:0000256" key="4">
    <source>
        <dbReference type="ARBA" id="ARBA00022827"/>
    </source>
</evidence>
<accession>A0A8H7C642</accession>
<evidence type="ECO:0000313" key="8">
    <source>
        <dbReference type="EMBL" id="KAF7763941.1"/>
    </source>
</evidence>
<dbReference type="PROSITE" id="PS51387">
    <property type="entry name" value="FAD_PCMH"/>
    <property type="match status" value="1"/>
</dbReference>
<dbReference type="EMBL" id="JABXXO010000011">
    <property type="protein sequence ID" value="KAF7763941.1"/>
    <property type="molecule type" value="Genomic_DNA"/>
</dbReference>
<dbReference type="InterPro" id="IPR016166">
    <property type="entry name" value="FAD-bd_PCMH"/>
</dbReference>
<feature type="signal peptide" evidence="6">
    <location>
        <begin position="1"/>
        <end position="20"/>
    </location>
</feature>
<name>A0A8H7C642_AGABI</name>
<dbReference type="SUPFAM" id="SSF56176">
    <property type="entry name" value="FAD-binding/transporter-associated domain-like"/>
    <property type="match status" value="1"/>
</dbReference>
<dbReference type="PANTHER" id="PTHR42973">
    <property type="entry name" value="BINDING OXIDOREDUCTASE, PUTATIVE (AFU_ORTHOLOGUE AFUA_1G17690)-RELATED"/>
    <property type="match status" value="1"/>
</dbReference>
<dbReference type="InterPro" id="IPR036318">
    <property type="entry name" value="FAD-bd_PCMH-like_sf"/>
</dbReference>
<comment type="cofactor">
    <cofactor evidence="1">
        <name>FAD</name>
        <dbReference type="ChEBI" id="CHEBI:57692"/>
    </cofactor>
</comment>
<dbReference type="Pfam" id="PF01565">
    <property type="entry name" value="FAD_binding_4"/>
    <property type="match status" value="1"/>
</dbReference>
<dbReference type="Proteomes" id="UP000629468">
    <property type="component" value="Unassembled WGS sequence"/>
</dbReference>
<reference evidence="8 9" key="1">
    <citation type="journal article" name="Sci. Rep.">
        <title>Telomere-to-telomere assembled and centromere annotated genomes of the two main subspecies of the button mushroom Agaricus bisporus reveal especially polymorphic chromosome ends.</title>
        <authorList>
            <person name="Sonnenberg A.S.M."/>
            <person name="Sedaghat-Telgerd N."/>
            <person name="Lavrijssen B."/>
            <person name="Ohm R.A."/>
            <person name="Hendrickx P.M."/>
            <person name="Scholtmeijer K."/>
            <person name="Baars J.J.P."/>
            <person name="van Peer A."/>
        </authorList>
    </citation>
    <scope>NUCLEOTIDE SEQUENCE [LARGE SCALE GENOMIC DNA]</scope>
    <source>
        <strain evidence="8 9">H119_p4</strain>
    </source>
</reference>
<organism evidence="8 9">
    <name type="scientific">Agaricus bisporus var. burnettii</name>
    <dbReference type="NCBI Taxonomy" id="192524"/>
    <lineage>
        <taxon>Eukaryota</taxon>
        <taxon>Fungi</taxon>
        <taxon>Dikarya</taxon>
        <taxon>Basidiomycota</taxon>
        <taxon>Agaricomycotina</taxon>
        <taxon>Agaricomycetes</taxon>
        <taxon>Agaricomycetidae</taxon>
        <taxon>Agaricales</taxon>
        <taxon>Agaricineae</taxon>
        <taxon>Agaricaceae</taxon>
        <taxon>Agaricus</taxon>
    </lineage>
</organism>
<evidence type="ECO:0000256" key="6">
    <source>
        <dbReference type="SAM" id="SignalP"/>
    </source>
</evidence>
<dbReference type="InterPro" id="IPR006094">
    <property type="entry name" value="Oxid_FAD_bind_N"/>
</dbReference>
<dbReference type="GO" id="GO:0071949">
    <property type="term" value="F:FAD binding"/>
    <property type="evidence" value="ECO:0007669"/>
    <property type="project" value="InterPro"/>
</dbReference>
<sequence length="470" mass="51808">MTSHCIFGNVLASLTGTLISLVSRHYSQCKSTTQSAKKGAISEEHAKEIRALLSSDDQLLLPGTAAYKTAVYTGNLLYINKAPGAVVVPSTAEEIASTVSFARNHNILLTIKNGGNSFAGYCLNLGGIVIDLCRFKKIHIDDKANVVTIQAGCIWSEVYNTLSKQDPSYIVVGGRCPNVGVSGYTLGGGFSPFTRSHGLGIDNVIEMTVVTPAGQILTLNDKVTDAHQRDLYWALRGGGGGNFGFLVEFKTQLHRLSDANAKVACGPLSWDLSDKDARGRDQLLGEMTTIFDGNLKKCMEVLDPLLKFQPTNAIAEMQWHEWLVAEQGFDSLSPVYHHHTSFIFGQGAITPTVTKAITSLMEESHELLGRKGKSHFLWDMAGYKSTTVAPDATPYYWREGIYIIAFKLQWEDPAMKASVLAFTEKIKNTLQPHALEHRAAYLNYIDPTVDDWAYAYYGKNYAWLQEIKQH</sequence>
<dbReference type="PANTHER" id="PTHR42973:SF39">
    <property type="entry name" value="FAD-BINDING PCMH-TYPE DOMAIN-CONTAINING PROTEIN"/>
    <property type="match status" value="1"/>
</dbReference>
<evidence type="ECO:0000256" key="2">
    <source>
        <dbReference type="ARBA" id="ARBA00005466"/>
    </source>
</evidence>